<evidence type="ECO:0000313" key="3">
    <source>
        <dbReference type="Proteomes" id="UP000266841"/>
    </source>
</evidence>
<comment type="caution">
    <text evidence="2">The sequence shown here is derived from an EMBL/GenBank/DDBJ whole genome shotgun (WGS) entry which is preliminary data.</text>
</comment>
<feature type="compositionally biased region" description="Basic residues" evidence="1">
    <location>
        <begin position="247"/>
        <end position="260"/>
    </location>
</feature>
<dbReference type="EMBL" id="AGNL01016924">
    <property type="protein sequence ID" value="EJK64746.1"/>
    <property type="molecule type" value="Genomic_DNA"/>
</dbReference>
<evidence type="ECO:0000256" key="1">
    <source>
        <dbReference type="SAM" id="MobiDB-lite"/>
    </source>
</evidence>
<evidence type="ECO:0000313" key="2">
    <source>
        <dbReference type="EMBL" id="EJK64746.1"/>
    </source>
</evidence>
<reference evidence="2 3" key="1">
    <citation type="journal article" date="2012" name="Genome Biol.">
        <title>Genome and low-iron response of an oceanic diatom adapted to chronic iron limitation.</title>
        <authorList>
            <person name="Lommer M."/>
            <person name="Specht M."/>
            <person name="Roy A.S."/>
            <person name="Kraemer L."/>
            <person name="Andreson R."/>
            <person name="Gutowska M.A."/>
            <person name="Wolf J."/>
            <person name="Bergner S.V."/>
            <person name="Schilhabel M.B."/>
            <person name="Klostermeier U.C."/>
            <person name="Beiko R.G."/>
            <person name="Rosenstiel P."/>
            <person name="Hippler M."/>
            <person name="Laroche J."/>
        </authorList>
    </citation>
    <scope>NUCLEOTIDE SEQUENCE [LARGE SCALE GENOMIC DNA]</scope>
    <source>
        <strain evidence="2 3">CCMP1005</strain>
    </source>
</reference>
<feature type="non-terminal residue" evidence="2">
    <location>
        <position position="1"/>
    </location>
</feature>
<name>K0SUR9_THAOC</name>
<dbReference type="Proteomes" id="UP000266841">
    <property type="component" value="Unassembled WGS sequence"/>
</dbReference>
<keyword evidence="3" id="KW-1185">Reference proteome</keyword>
<organism evidence="2 3">
    <name type="scientific">Thalassiosira oceanica</name>
    <name type="common">Marine diatom</name>
    <dbReference type="NCBI Taxonomy" id="159749"/>
    <lineage>
        <taxon>Eukaryota</taxon>
        <taxon>Sar</taxon>
        <taxon>Stramenopiles</taxon>
        <taxon>Ochrophyta</taxon>
        <taxon>Bacillariophyta</taxon>
        <taxon>Coscinodiscophyceae</taxon>
        <taxon>Thalassiosirophycidae</taxon>
        <taxon>Thalassiosirales</taxon>
        <taxon>Thalassiosiraceae</taxon>
        <taxon>Thalassiosira</taxon>
    </lineage>
</organism>
<dbReference type="AlphaFoldDB" id="K0SUR9"/>
<feature type="compositionally biased region" description="Basic residues" evidence="1">
    <location>
        <begin position="222"/>
        <end position="232"/>
    </location>
</feature>
<gene>
    <name evidence="2" type="ORF">THAOC_14487</name>
</gene>
<feature type="region of interest" description="Disordered" evidence="1">
    <location>
        <begin position="110"/>
        <end position="272"/>
    </location>
</feature>
<accession>K0SUR9</accession>
<sequence>ETEASASHAVFVGRAGPNLTEVLGRVPPTTDQVSRGHSLGGKAGTLRGWEDDSRKLTEQIGGRRIGGLRETRSEGSCTFVGKQDAFKPDEPAGGSRALLLLPGATRRGAAANVDASPDRRACLQPLDQGRGQRAGHDEHPHLRHAGVRPARQDVGRVALQGHGVPRELRQGEERHPAAPRPGPPRRRRRAGPAAGGDVRRGRGQEGGVRGDGLPVAASPGLRGRRRRRRRLAGRTPVVRLPSEARAGRRSHRLRQPRRGSVRGQVNEQRGGQ</sequence>
<protein>
    <submittedName>
        <fullName evidence="2">Uncharacterized protein</fullName>
    </submittedName>
</protein>
<feature type="region of interest" description="Disordered" evidence="1">
    <location>
        <begin position="21"/>
        <end position="50"/>
    </location>
</feature>
<feature type="compositionally biased region" description="Basic and acidic residues" evidence="1">
    <location>
        <begin position="164"/>
        <end position="176"/>
    </location>
</feature>
<feature type="compositionally biased region" description="Polar residues" evidence="1">
    <location>
        <begin position="263"/>
        <end position="272"/>
    </location>
</feature>
<proteinExistence type="predicted"/>